<dbReference type="Gene3D" id="3.40.1000.10">
    <property type="entry name" value="Mog1/PsbP, alpha/beta/alpha sandwich"/>
    <property type="match status" value="1"/>
</dbReference>
<sequence>MTNTITFPGENTPAFPAVALHLPDDWREIVVAGTVLAGAKSVPEGEFRPNVVVALSRFARGYTLDDAIRTVTEKVESIDGAVELGRDDYEVLGRPGFRIEFSYPDPRVGTLMQGVRIAVIEHGAVADLVQVTATATGTQATELWGELRDVQSSLSEATAGVA</sequence>
<accession>A0A1X9LMC0</accession>
<name>A0A1X9LMC0_9MICO</name>
<keyword evidence="2" id="KW-1185">Reference proteome</keyword>
<evidence type="ECO:0000313" key="1">
    <source>
        <dbReference type="EMBL" id="ARJ04259.1"/>
    </source>
</evidence>
<reference evidence="1 2" key="1">
    <citation type="submission" date="2017-04" db="EMBL/GenBank/DDBJ databases">
        <authorList>
            <person name="Afonso C.L."/>
            <person name="Miller P.J."/>
            <person name="Scott M.A."/>
            <person name="Spackman E."/>
            <person name="Goraichik I."/>
            <person name="Dimitrov K.M."/>
            <person name="Suarez D.L."/>
            <person name="Swayne D.E."/>
        </authorList>
    </citation>
    <scope>NUCLEOTIDE SEQUENCE [LARGE SCALE GENOMIC DNA]</scope>
    <source>
        <strain evidence="2">XA(T)</strain>
    </source>
</reference>
<gene>
    <name evidence="1" type="ORF">B5808_02715</name>
</gene>
<evidence type="ECO:0000313" key="2">
    <source>
        <dbReference type="Proteomes" id="UP000192775"/>
    </source>
</evidence>
<protein>
    <submittedName>
        <fullName evidence="1">Uncharacterized protein</fullName>
    </submittedName>
</protein>
<dbReference type="KEGG" id="cphy:B5808_02715"/>
<dbReference type="EMBL" id="CP020715">
    <property type="protein sequence ID" value="ARJ04259.1"/>
    <property type="molecule type" value="Genomic_DNA"/>
</dbReference>
<dbReference type="RefSeq" id="WP_085018201.1">
    <property type="nucleotide sequence ID" value="NZ_BMHD01000001.1"/>
</dbReference>
<dbReference type="AlphaFoldDB" id="A0A1X9LMC0"/>
<dbReference type="STRING" id="1619308.B5808_02715"/>
<proteinExistence type="predicted"/>
<dbReference type="Proteomes" id="UP000192775">
    <property type="component" value="Chromosome"/>
</dbReference>
<organism evidence="1 2">
    <name type="scientific">Cnuibacter physcomitrellae</name>
    <dbReference type="NCBI Taxonomy" id="1619308"/>
    <lineage>
        <taxon>Bacteria</taxon>
        <taxon>Bacillati</taxon>
        <taxon>Actinomycetota</taxon>
        <taxon>Actinomycetes</taxon>
        <taxon>Micrococcales</taxon>
        <taxon>Microbacteriaceae</taxon>
        <taxon>Cnuibacter</taxon>
    </lineage>
</organism>